<organism evidence="1 2">
    <name type="scientific">Elysia marginata</name>
    <dbReference type="NCBI Taxonomy" id="1093978"/>
    <lineage>
        <taxon>Eukaryota</taxon>
        <taxon>Metazoa</taxon>
        <taxon>Spiralia</taxon>
        <taxon>Lophotrochozoa</taxon>
        <taxon>Mollusca</taxon>
        <taxon>Gastropoda</taxon>
        <taxon>Heterobranchia</taxon>
        <taxon>Euthyneura</taxon>
        <taxon>Panpulmonata</taxon>
        <taxon>Sacoglossa</taxon>
        <taxon>Placobranchoidea</taxon>
        <taxon>Plakobranchidae</taxon>
        <taxon>Elysia</taxon>
    </lineage>
</organism>
<comment type="caution">
    <text evidence="1">The sequence shown here is derived from an EMBL/GenBank/DDBJ whole genome shotgun (WGS) entry which is preliminary data.</text>
</comment>
<accession>A0AAV4H839</accession>
<reference evidence="1 2" key="1">
    <citation type="journal article" date="2021" name="Elife">
        <title>Chloroplast acquisition without the gene transfer in kleptoplastic sea slugs, Plakobranchus ocellatus.</title>
        <authorList>
            <person name="Maeda T."/>
            <person name="Takahashi S."/>
            <person name="Yoshida T."/>
            <person name="Shimamura S."/>
            <person name="Takaki Y."/>
            <person name="Nagai Y."/>
            <person name="Toyoda A."/>
            <person name="Suzuki Y."/>
            <person name="Arimoto A."/>
            <person name="Ishii H."/>
            <person name="Satoh N."/>
            <person name="Nishiyama T."/>
            <person name="Hasebe M."/>
            <person name="Maruyama T."/>
            <person name="Minagawa J."/>
            <person name="Obokata J."/>
            <person name="Shigenobu S."/>
        </authorList>
    </citation>
    <scope>NUCLEOTIDE SEQUENCE [LARGE SCALE GENOMIC DNA]</scope>
</reference>
<keyword evidence="2" id="KW-1185">Reference proteome</keyword>
<proteinExistence type="predicted"/>
<dbReference type="EMBL" id="BMAT01012506">
    <property type="protein sequence ID" value="GFR93610.1"/>
    <property type="molecule type" value="Genomic_DNA"/>
</dbReference>
<evidence type="ECO:0000313" key="1">
    <source>
        <dbReference type="EMBL" id="GFR93610.1"/>
    </source>
</evidence>
<protein>
    <recommendedName>
        <fullName evidence="3">Fucolectin tachylectin-4 pentraxin-1 domain-containing protein</fullName>
    </recommendedName>
</protein>
<evidence type="ECO:0000313" key="2">
    <source>
        <dbReference type="Proteomes" id="UP000762676"/>
    </source>
</evidence>
<gene>
    <name evidence="1" type="ORF">ElyMa_006229800</name>
</gene>
<dbReference type="Proteomes" id="UP000762676">
    <property type="component" value="Unassembled WGS sequence"/>
</dbReference>
<name>A0AAV4H839_9GAST</name>
<dbReference type="Gene3D" id="2.170.300.10">
    <property type="entry name" value="Tie2 ligand-binding domain superfamily"/>
    <property type="match status" value="1"/>
</dbReference>
<evidence type="ECO:0008006" key="3">
    <source>
        <dbReference type="Google" id="ProtNLM"/>
    </source>
</evidence>
<dbReference type="AlphaFoldDB" id="A0AAV4H839"/>
<sequence>MTGTLQGFSLVASSRSNHTFTYRDEEEKPESDYIIVPSPKINFPVRTVKIVTRPLASLRLCELQIFGGRFGLACEYACNCAYGSPCFAHSGGCPAGCAVGFTGEDCYDPIVQLAVLNPGRLSTKPSQAAGSLLVLTCSAEVVGLPADAQIAHLHISRAFNSSSTLKGLDTIAEYDVLQGKRMLYMFPLSCISMAPSHPSTNRLHGQVCDFRKTVSFISKTNGNM</sequence>